<accession>A0A6H5FVD2</accession>
<name>A0A6H5FVD2_9HEMI</name>
<dbReference type="OrthoDB" id="5804959at2759"/>
<dbReference type="Proteomes" id="UP000479000">
    <property type="component" value="Unassembled WGS sequence"/>
</dbReference>
<sequence length="105" mass="11164">MSSQETKMSTKVVLSCSNGNSLIGAHDLTCLPSGNWSAPMPVCESVRACAYPGTVISGSISSVKFYYQIGETVEFNCDEGKRLVGASKIRCLKTAKWSSAMPSCS</sequence>
<keyword evidence="3" id="KW-0677">Repeat</keyword>
<dbReference type="PANTHER" id="PTHR46393">
    <property type="entry name" value="SUSHI DOMAIN-CONTAINING PROTEIN"/>
    <property type="match status" value="1"/>
</dbReference>
<dbReference type="InterPro" id="IPR000436">
    <property type="entry name" value="Sushi_SCR_CCP_dom"/>
</dbReference>
<dbReference type="PANTHER" id="PTHR46393:SF7">
    <property type="entry name" value="COMPLEMENT C2"/>
    <property type="match status" value="1"/>
</dbReference>
<comment type="caution">
    <text evidence="6">Lacks conserved residue(s) required for the propagation of feature annotation.</text>
</comment>
<evidence type="ECO:0000313" key="8">
    <source>
        <dbReference type="EMBL" id="CAA9993814.1"/>
    </source>
</evidence>
<keyword evidence="1 6" id="KW-0768">Sushi</keyword>
<dbReference type="Pfam" id="PF00084">
    <property type="entry name" value="Sushi"/>
    <property type="match status" value="2"/>
</dbReference>
<evidence type="ECO:0000259" key="7">
    <source>
        <dbReference type="PROSITE" id="PS50923"/>
    </source>
</evidence>
<protein>
    <recommendedName>
        <fullName evidence="7">Sushi domain-containing protein</fullName>
    </recommendedName>
</protein>
<organism evidence="8 9">
    <name type="scientific">Nesidiocoris tenuis</name>
    <dbReference type="NCBI Taxonomy" id="355587"/>
    <lineage>
        <taxon>Eukaryota</taxon>
        <taxon>Metazoa</taxon>
        <taxon>Ecdysozoa</taxon>
        <taxon>Arthropoda</taxon>
        <taxon>Hexapoda</taxon>
        <taxon>Insecta</taxon>
        <taxon>Pterygota</taxon>
        <taxon>Neoptera</taxon>
        <taxon>Paraneoptera</taxon>
        <taxon>Hemiptera</taxon>
        <taxon>Heteroptera</taxon>
        <taxon>Panheteroptera</taxon>
        <taxon>Cimicomorpha</taxon>
        <taxon>Miridae</taxon>
        <taxon>Dicyphina</taxon>
        <taxon>Nesidiocoris</taxon>
    </lineage>
</organism>
<reference evidence="8 9" key="1">
    <citation type="submission" date="2020-02" db="EMBL/GenBank/DDBJ databases">
        <authorList>
            <person name="Ferguson B K."/>
        </authorList>
    </citation>
    <scope>NUCLEOTIDE SEQUENCE [LARGE SCALE GENOMIC DNA]</scope>
</reference>
<evidence type="ECO:0000256" key="4">
    <source>
        <dbReference type="ARBA" id="ARBA00023157"/>
    </source>
</evidence>
<feature type="domain" description="Sushi" evidence="7">
    <location>
        <begin position="47"/>
        <end position="105"/>
    </location>
</feature>
<dbReference type="SUPFAM" id="SSF57535">
    <property type="entry name" value="Complement control module/SCR domain"/>
    <property type="match status" value="2"/>
</dbReference>
<keyword evidence="2" id="KW-0732">Signal</keyword>
<gene>
    <name evidence="8" type="ORF">NTEN_LOCUS695</name>
</gene>
<evidence type="ECO:0000256" key="3">
    <source>
        <dbReference type="ARBA" id="ARBA00022737"/>
    </source>
</evidence>
<dbReference type="EMBL" id="CADCXU010001245">
    <property type="protein sequence ID" value="CAA9993814.1"/>
    <property type="molecule type" value="Genomic_DNA"/>
</dbReference>
<keyword evidence="5" id="KW-0325">Glycoprotein</keyword>
<keyword evidence="9" id="KW-1185">Reference proteome</keyword>
<feature type="domain" description="Sushi" evidence="7">
    <location>
        <begin position="1"/>
        <end position="45"/>
    </location>
</feature>
<dbReference type="SMART" id="SM00032">
    <property type="entry name" value="CCP"/>
    <property type="match status" value="2"/>
</dbReference>
<dbReference type="AlphaFoldDB" id="A0A6H5FVD2"/>
<evidence type="ECO:0000256" key="6">
    <source>
        <dbReference type="PROSITE-ProRule" id="PRU00302"/>
    </source>
</evidence>
<dbReference type="PROSITE" id="PS50923">
    <property type="entry name" value="SUSHI"/>
    <property type="match status" value="2"/>
</dbReference>
<feature type="disulfide bond" evidence="6">
    <location>
        <begin position="16"/>
        <end position="43"/>
    </location>
</feature>
<evidence type="ECO:0000256" key="2">
    <source>
        <dbReference type="ARBA" id="ARBA00022729"/>
    </source>
</evidence>
<proteinExistence type="predicted"/>
<evidence type="ECO:0000313" key="9">
    <source>
        <dbReference type="Proteomes" id="UP000479000"/>
    </source>
</evidence>
<dbReference type="Gene3D" id="2.10.70.10">
    <property type="entry name" value="Complement Module, domain 1"/>
    <property type="match status" value="2"/>
</dbReference>
<feature type="disulfide bond" evidence="6">
    <location>
        <begin position="77"/>
        <end position="104"/>
    </location>
</feature>
<keyword evidence="4 6" id="KW-1015">Disulfide bond</keyword>
<evidence type="ECO:0000256" key="1">
    <source>
        <dbReference type="ARBA" id="ARBA00022659"/>
    </source>
</evidence>
<evidence type="ECO:0000256" key="5">
    <source>
        <dbReference type="ARBA" id="ARBA00023180"/>
    </source>
</evidence>
<dbReference type="CDD" id="cd00033">
    <property type="entry name" value="CCP"/>
    <property type="match status" value="2"/>
</dbReference>
<dbReference type="InterPro" id="IPR035976">
    <property type="entry name" value="Sushi/SCR/CCP_sf"/>
</dbReference>